<feature type="compositionally biased region" description="Polar residues" evidence="1">
    <location>
        <begin position="349"/>
        <end position="364"/>
    </location>
</feature>
<feature type="compositionally biased region" description="Low complexity" evidence="1">
    <location>
        <begin position="288"/>
        <end position="306"/>
    </location>
</feature>
<keyword evidence="2" id="KW-0812">Transmembrane</keyword>
<proteinExistence type="predicted"/>
<feature type="region of interest" description="Disordered" evidence="1">
    <location>
        <begin position="46"/>
        <end position="133"/>
    </location>
</feature>
<feature type="compositionally biased region" description="Low complexity" evidence="1">
    <location>
        <begin position="57"/>
        <end position="91"/>
    </location>
</feature>
<keyword evidence="4" id="KW-1185">Reference proteome</keyword>
<feature type="region of interest" description="Disordered" evidence="1">
    <location>
        <begin position="285"/>
        <end position="377"/>
    </location>
</feature>
<keyword evidence="2" id="KW-1133">Transmembrane helix</keyword>
<evidence type="ECO:0000313" key="4">
    <source>
        <dbReference type="Proteomes" id="UP001071777"/>
    </source>
</evidence>
<feature type="compositionally biased region" description="Low complexity" evidence="1">
    <location>
        <begin position="318"/>
        <end position="337"/>
    </location>
</feature>
<evidence type="ECO:0000256" key="2">
    <source>
        <dbReference type="SAM" id="Phobius"/>
    </source>
</evidence>
<name>A0ABQ8P8C2_9CRYT</name>
<keyword evidence="2" id="KW-0472">Membrane</keyword>
<organism evidence="3 4">
    <name type="scientific">Cryptosporidium canis</name>
    <dbReference type="NCBI Taxonomy" id="195482"/>
    <lineage>
        <taxon>Eukaryota</taxon>
        <taxon>Sar</taxon>
        <taxon>Alveolata</taxon>
        <taxon>Apicomplexa</taxon>
        <taxon>Conoidasida</taxon>
        <taxon>Coccidia</taxon>
        <taxon>Eucoccidiorida</taxon>
        <taxon>Eimeriorina</taxon>
        <taxon>Cryptosporidiidae</taxon>
        <taxon>Cryptosporidium</taxon>
    </lineage>
</organism>
<dbReference type="EMBL" id="JAPCXB010000049">
    <property type="protein sequence ID" value="KAJ1612133.1"/>
    <property type="molecule type" value="Genomic_DNA"/>
</dbReference>
<feature type="compositionally biased region" description="Basic residues" evidence="1">
    <location>
        <begin position="338"/>
        <end position="348"/>
    </location>
</feature>
<feature type="compositionally biased region" description="Gly residues" evidence="1">
    <location>
        <begin position="46"/>
        <end position="56"/>
    </location>
</feature>
<reference evidence="3" key="1">
    <citation type="submission" date="2022-10" db="EMBL/GenBank/DDBJ databases">
        <title>Adaptive evolution leads to modifications in subtelomeric GC content in a zoonotic Cryptosporidium species.</title>
        <authorList>
            <person name="Li J."/>
            <person name="Feng Y."/>
            <person name="Xiao L."/>
        </authorList>
    </citation>
    <scope>NUCLEOTIDE SEQUENCE</scope>
    <source>
        <strain evidence="3">25894</strain>
    </source>
</reference>
<evidence type="ECO:0000313" key="3">
    <source>
        <dbReference type="EMBL" id="KAJ1612133.1"/>
    </source>
</evidence>
<evidence type="ECO:0000256" key="1">
    <source>
        <dbReference type="SAM" id="MobiDB-lite"/>
    </source>
</evidence>
<sequence>MNSNIYLFIVLFAVFVNVYICPILNTEATNPGDALSYVQIKSVVGHGQGQGQGQGSGSNPSSDQGSGSSPSSSSSSGLSPSQSPGPSTSLGAGIGSGSLQGPLSPNERKRKLSSDSHDPDSQHSARRLRVDEGETPSCLNTLEFLSESLRDVQQMDVPKQATEEQLLEMMFMEFEKSGVSRDDVTSEDLATFATTLAKQCYKKWKKVKKSLRSLELSLIELEERRKCCQTLDEDELRSFSEVQLEITTKQEAITQLEKDIASNYKNYLYIREKFFRPRRSQRILTARQSAMASGSSSASGLQTSQSPDYDPESPQPGPSHSYPHPHQQSGQSQLLQHPHGHSASRLHTRASQSGRGTSLSTRAQSGRKRHRRRRRRF</sequence>
<protein>
    <submittedName>
        <fullName evidence="3">Signal peptide-containing protein</fullName>
    </submittedName>
</protein>
<gene>
    <name evidence="3" type="ORF">OJ252_1345</name>
</gene>
<dbReference type="Proteomes" id="UP001071777">
    <property type="component" value="Unassembled WGS sequence"/>
</dbReference>
<accession>A0ABQ8P8C2</accession>
<feature type="compositionally biased region" description="Basic residues" evidence="1">
    <location>
        <begin position="365"/>
        <end position="377"/>
    </location>
</feature>
<feature type="compositionally biased region" description="Basic and acidic residues" evidence="1">
    <location>
        <begin position="112"/>
        <end position="132"/>
    </location>
</feature>
<feature type="transmembrane region" description="Helical" evidence="2">
    <location>
        <begin position="5"/>
        <end position="25"/>
    </location>
</feature>
<comment type="caution">
    <text evidence="3">The sequence shown here is derived from an EMBL/GenBank/DDBJ whole genome shotgun (WGS) entry which is preliminary data.</text>
</comment>